<name>A0ABU8XI62_9BURK</name>
<dbReference type="EMBL" id="JBBKZS010000031">
    <property type="protein sequence ID" value="MEJ8859570.1"/>
    <property type="molecule type" value="Genomic_DNA"/>
</dbReference>
<reference evidence="1 2" key="1">
    <citation type="submission" date="2024-03" db="EMBL/GenBank/DDBJ databases">
        <title>Novel species of the genus Variovorax.</title>
        <authorList>
            <person name="Liu Q."/>
            <person name="Xin Y.-H."/>
        </authorList>
    </citation>
    <scope>NUCLEOTIDE SEQUENCE [LARGE SCALE GENOMIC DNA]</scope>
    <source>
        <strain evidence="1 2">KACC 18901</strain>
    </source>
</reference>
<dbReference type="RefSeq" id="WP_340339605.1">
    <property type="nucleotide sequence ID" value="NZ_JBBKZS010000031.1"/>
</dbReference>
<evidence type="ECO:0000313" key="1">
    <source>
        <dbReference type="EMBL" id="MEJ8859570.1"/>
    </source>
</evidence>
<gene>
    <name evidence="1" type="ORF">WKW79_33765</name>
</gene>
<sequence>MDKIRIVAVHSIASAAVGWKFENGLPVACFALVSAQRSQPSAAPSVMVIPLSETEIGQDLLGMEFDPKDLCTDFHGR</sequence>
<protein>
    <submittedName>
        <fullName evidence="1">Uncharacterized protein</fullName>
    </submittedName>
</protein>
<accession>A0ABU8XI62</accession>
<proteinExistence type="predicted"/>
<dbReference type="Proteomes" id="UP001367030">
    <property type="component" value="Unassembled WGS sequence"/>
</dbReference>
<organism evidence="1 2">
    <name type="scientific">Variovorax robiniae</name>
    <dbReference type="NCBI Taxonomy" id="1836199"/>
    <lineage>
        <taxon>Bacteria</taxon>
        <taxon>Pseudomonadati</taxon>
        <taxon>Pseudomonadota</taxon>
        <taxon>Betaproteobacteria</taxon>
        <taxon>Burkholderiales</taxon>
        <taxon>Comamonadaceae</taxon>
        <taxon>Variovorax</taxon>
    </lineage>
</organism>
<evidence type="ECO:0000313" key="2">
    <source>
        <dbReference type="Proteomes" id="UP001367030"/>
    </source>
</evidence>
<keyword evidence="2" id="KW-1185">Reference proteome</keyword>
<comment type="caution">
    <text evidence="1">The sequence shown here is derived from an EMBL/GenBank/DDBJ whole genome shotgun (WGS) entry which is preliminary data.</text>
</comment>